<dbReference type="SUPFAM" id="SSF46785">
    <property type="entry name" value="Winged helix' DNA-binding domain"/>
    <property type="match status" value="1"/>
</dbReference>
<dbReference type="Gene3D" id="1.10.10.10">
    <property type="entry name" value="Winged helix-like DNA-binding domain superfamily/Winged helix DNA-binding domain"/>
    <property type="match status" value="1"/>
</dbReference>
<keyword evidence="2" id="KW-0805">Transcription regulation</keyword>
<dbReference type="SUPFAM" id="SSF159071">
    <property type="entry name" value="TrmB C-terminal domain-like"/>
    <property type="match status" value="1"/>
</dbReference>
<dbReference type="Pfam" id="PF11495">
    <property type="entry name" value="Regulator_TrmB"/>
    <property type="match status" value="1"/>
</dbReference>
<reference evidence="7" key="1">
    <citation type="journal article" date="1998" name="Int. J. Syst. Bacteriol. 48 Pt">
        <title>Thermococcus guaymasensis sp. nov. and Thermococcus aggregans sp. nov., two novel thermophilic archaea isolated from the Guaymas Basin hydrothermal vent site.</title>
        <authorList>
            <person name="Canganella F."/>
            <person name="Jones W.J."/>
            <person name="Gambacorta A."/>
            <person name="Antranikian G."/>
        </authorList>
    </citation>
    <scope>NUCLEOTIDE SEQUENCE</scope>
    <source>
        <strain evidence="7">TY</strain>
    </source>
</reference>
<evidence type="ECO:0000256" key="3">
    <source>
        <dbReference type="ARBA" id="ARBA00023125"/>
    </source>
</evidence>
<accession>A0A9E7MVL1</accession>
<dbReference type="GO" id="GO:0003677">
    <property type="term" value="F:DNA binding"/>
    <property type="evidence" value="ECO:0007669"/>
    <property type="project" value="UniProtKB-KW"/>
</dbReference>
<dbReference type="PANTHER" id="PTHR34293">
    <property type="entry name" value="HTH-TYPE TRANSCRIPTIONAL REGULATOR TRMBL2"/>
    <property type="match status" value="1"/>
</dbReference>
<dbReference type="RefSeq" id="WP_253303811.1">
    <property type="nucleotide sequence ID" value="NZ_CP099582.1"/>
</dbReference>
<protein>
    <submittedName>
        <fullName evidence="7">TrmB family transcriptional regulator</fullName>
    </submittedName>
</protein>
<evidence type="ECO:0000256" key="1">
    <source>
        <dbReference type="ARBA" id="ARBA00007287"/>
    </source>
</evidence>
<name>A0A9E7MVL1_THEAG</name>
<comment type="similarity">
    <text evidence="1">Belongs to the transcriptional regulator TrmB family.</text>
</comment>
<dbReference type="EMBL" id="CP099582">
    <property type="protein sequence ID" value="USS39854.1"/>
    <property type="molecule type" value="Genomic_DNA"/>
</dbReference>
<dbReference type="PANTHER" id="PTHR34293:SF1">
    <property type="entry name" value="HTH-TYPE TRANSCRIPTIONAL REGULATOR TRMBL2"/>
    <property type="match status" value="1"/>
</dbReference>
<evidence type="ECO:0000256" key="2">
    <source>
        <dbReference type="ARBA" id="ARBA00023015"/>
    </source>
</evidence>
<dbReference type="Pfam" id="PF01978">
    <property type="entry name" value="TrmB"/>
    <property type="match status" value="1"/>
</dbReference>
<dbReference type="Gene3D" id="2.30.30.690">
    <property type="match status" value="1"/>
</dbReference>
<dbReference type="InterPro" id="IPR036388">
    <property type="entry name" value="WH-like_DNA-bd_sf"/>
</dbReference>
<proteinExistence type="inferred from homology"/>
<dbReference type="InterPro" id="IPR002831">
    <property type="entry name" value="Tscrpt_reg_TrmB_N"/>
</dbReference>
<sequence length="338" mass="38749">MEESELKALLKELGLNKYEINAYLTLIKQGPLTAGELASLSRVPQPRIYDVVRSLMSKGFVAVTSERPKKIVPLDPEEVLEAMEKSYLKKMELAKRELKAMYTPHESHREVIVVKSKTTLENYIKDAIKNAKYYLSLAIPSNFLDKVVHLLKEKNKEVTVDLFVYGNEDVPKVADKIRGREVEDPIILIQDKTLGIYAPPEAFKTREQTIRGYALIIRDKNLLFMLDRYFYHALWPTGKLIYKKKGKLKLPKSYIHIRSLVEDIRNYNLIGKEIEVYGKFVKTGEPVHLTGKIIDFFESEGKVISNITIETKDGKRYVVGGWNASLEDIEADLMILKG</sequence>
<feature type="domain" description="Transcription regulator TrmB N-terminal" evidence="5">
    <location>
        <begin position="10"/>
        <end position="77"/>
    </location>
</feature>
<keyword evidence="3" id="KW-0238">DNA-binding</keyword>
<dbReference type="AlphaFoldDB" id="A0A9E7MVL1"/>
<dbReference type="InterPro" id="IPR036390">
    <property type="entry name" value="WH_DNA-bd_sf"/>
</dbReference>
<evidence type="ECO:0000313" key="7">
    <source>
        <dbReference type="EMBL" id="USS39854.1"/>
    </source>
</evidence>
<dbReference type="InterPro" id="IPR021586">
    <property type="entry name" value="Tscrpt_reg_TrmB_C"/>
</dbReference>
<dbReference type="InterPro" id="IPR011991">
    <property type="entry name" value="ArsR-like_HTH"/>
</dbReference>
<organism evidence="7 8">
    <name type="scientific">Thermococcus aggregans</name>
    <dbReference type="NCBI Taxonomy" id="110163"/>
    <lineage>
        <taxon>Archaea</taxon>
        <taxon>Methanobacteriati</taxon>
        <taxon>Methanobacteriota</taxon>
        <taxon>Thermococci</taxon>
        <taxon>Thermococcales</taxon>
        <taxon>Thermococcaceae</taxon>
        <taxon>Thermococcus</taxon>
    </lineage>
</organism>
<keyword evidence="4" id="KW-0804">Transcription</keyword>
<dbReference type="CDD" id="cd00090">
    <property type="entry name" value="HTH_ARSR"/>
    <property type="match status" value="1"/>
</dbReference>
<evidence type="ECO:0000256" key="4">
    <source>
        <dbReference type="ARBA" id="ARBA00023163"/>
    </source>
</evidence>
<evidence type="ECO:0000259" key="6">
    <source>
        <dbReference type="Pfam" id="PF11495"/>
    </source>
</evidence>
<dbReference type="InterPro" id="IPR051797">
    <property type="entry name" value="TrmB-like"/>
</dbReference>
<dbReference type="Proteomes" id="UP001055732">
    <property type="component" value="Chromosome"/>
</dbReference>
<keyword evidence="8" id="KW-1185">Reference proteome</keyword>
<reference evidence="7" key="2">
    <citation type="submission" date="2022-06" db="EMBL/GenBank/DDBJ databases">
        <authorList>
            <person name="Park Y.-J."/>
        </authorList>
    </citation>
    <scope>NUCLEOTIDE SEQUENCE</scope>
    <source>
        <strain evidence="7">TY</strain>
    </source>
</reference>
<dbReference type="KEGG" id="tagg:NF865_05595"/>
<evidence type="ECO:0000259" key="5">
    <source>
        <dbReference type="Pfam" id="PF01978"/>
    </source>
</evidence>
<feature type="domain" description="Transcription regulator TrmB C-terminal" evidence="6">
    <location>
        <begin position="111"/>
        <end position="336"/>
    </location>
</feature>
<evidence type="ECO:0000313" key="8">
    <source>
        <dbReference type="Proteomes" id="UP001055732"/>
    </source>
</evidence>
<gene>
    <name evidence="7" type="ORF">NF865_05595</name>
</gene>